<dbReference type="AlphaFoldDB" id="A0A1I0RBB7"/>
<dbReference type="GO" id="GO:0004030">
    <property type="term" value="F:aldehyde dehydrogenase [NAD(P)+] activity"/>
    <property type="evidence" value="ECO:0007669"/>
    <property type="project" value="InterPro"/>
</dbReference>
<reference evidence="6" key="1">
    <citation type="submission" date="2016-10" db="EMBL/GenBank/DDBJ databases">
        <authorList>
            <person name="Varghese N."/>
            <person name="Submissions S."/>
        </authorList>
    </citation>
    <scope>NUCLEOTIDE SEQUENCE [LARGE SCALE GENOMIC DNA]</scope>
    <source>
        <strain evidence="6">CGMCC 1.12402</strain>
    </source>
</reference>
<protein>
    <submittedName>
        <fullName evidence="5">Succinate-semialdehyde dehydrogenase / glutarate-semialdehyde dehydrogenase</fullName>
    </submittedName>
</protein>
<evidence type="ECO:0000256" key="2">
    <source>
        <dbReference type="ARBA" id="ARBA00022857"/>
    </source>
</evidence>
<dbReference type="FunFam" id="3.40.605.10:FF:000012">
    <property type="entry name" value="NAD-dependent succinate-semialdehyde dehydrogenase"/>
    <property type="match status" value="1"/>
</dbReference>
<dbReference type="InterPro" id="IPR016163">
    <property type="entry name" value="Ald_DH_C"/>
</dbReference>
<sequence>MSIQSINPYNYKINQELEPHSDQFMEAAVERAHDRFTTWKVESFKVRSDLFMSLAAVLKNKKAALAKLMTLEMGKLFSEAESEVEKCAWVCEYYAEHAEKFLADEKLKFEDGEAFVSFDPLGVALAVMPWNFPLWQVFRFAAPSIMAGNTALLKHASNVPLCALAIEEVFLEAGFPQGVFQTLLIGADKVQVLLEDDRVKAVSLTGSEKAGSMVAKTAGEQIKPVVLELGGSDAFVVLDDADIAKTARIAAQSRMINCGQSCIAAKRFIVVERIYDEFLEAFTAFMKTYELGDPMLSTTKCGPMAMSKFVDELEDQVQRSIRKGATPHLGGTRADIDGDFFQPTILTEVTKGMPAYDEEMFGPVAAVIKVKNEEEAIAVANDSRFGLGGSVWTEDKARGIEVARKIVTGAVYVNRMTASDPRLPFGGIGKSGFGRELSHYGIKEFVNAKTIVAN</sequence>
<dbReference type="Gene3D" id="3.40.605.10">
    <property type="entry name" value="Aldehyde Dehydrogenase, Chain A, domain 1"/>
    <property type="match status" value="1"/>
</dbReference>
<dbReference type="InterPro" id="IPR044148">
    <property type="entry name" value="ALDH_GabD1-like"/>
</dbReference>
<dbReference type="STRING" id="1267423.SAMN05216290_3384"/>
<dbReference type="InterPro" id="IPR016161">
    <property type="entry name" value="Ald_DH/histidinol_DH"/>
</dbReference>
<keyword evidence="2" id="KW-0521">NADP</keyword>
<feature type="domain" description="Aldehyde dehydrogenase" evidence="4">
    <location>
        <begin position="3"/>
        <end position="451"/>
    </location>
</feature>
<evidence type="ECO:0000259" key="4">
    <source>
        <dbReference type="Pfam" id="PF00171"/>
    </source>
</evidence>
<dbReference type="Pfam" id="PF00171">
    <property type="entry name" value="Aldedh"/>
    <property type="match status" value="1"/>
</dbReference>
<name>A0A1I0RBB7_9BACT</name>
<organism evidence="5 6">
    <name type="scientific">Roseivirga pacifica</name>
    <dbReference type="NCBI Taxonomy" id="1267423"/>
    <lineage>
        <taxon>Bacteria</taxon>
        <taxon>Pseudomonadati</taxon>
        <taxon>Bacteroidota</taxon>
        <taxon>Cytophagia</taxon>
        <taxon>Cytophagales</taxon>
        <taxon>Roseivirgaceae</taxon>
        <taxon>Roseivirga</taxon>
    </lineage>
</organism>
<accession>A0A1I0RBB7</accession>
<dbReference type="CDD" id="cd07100">
    <property type="entry name" value="ALDH_SSADH1_GabD1"/>
    <property type="match status" value="1"/>
</dbReference>
<gene>
    <name evidence="5" type="ORF">SAMN05216290_3384</name>
</gene>
<dbReference type="Gene3D" id="3.40.309.10">
    <property type="entry name" value="Aldehyde Dehydrogenase, Chain A, domain 2"/>
    <property type="match status" value="1"/>
</dbReference>
<evidence type="ECO:0000313" key="5">
    <source>
        <dbReference type="EMBL" id="SEW38134.1"/>
    </source>
</evidence>
<dbReference type="GeneID" id="99988060"/>
<dbReference type="PANTHER" id="PTHR43217:SF1">
    <property type="entry name" value="SUCCINATE SEMIALDEHYDE DEHYDROGENASE [NAD(P)+] SAD"/>
    <property type="match status" value="1"/>
</dbReference>
<keyword evidence="6" id="KW-1185">Reference proteome</keyword>
<dbReference type="OrthoDB" id="9762913at2"/>
<dbReference type="Proteomes" id="UP000199437">
    <property type="component" value="Unassembled WGS sequence"/>
</dbReference>
<dbReference type="RefSeq" id="WP_090260056.1">
    <property type="nucleotide sequence ID" value="NZ_FOIR01000003.1"/>
</dbReference>
<dbReference type="EMBL" id="FOIR01000003">
    <property type="protein sequence ID" value="SEW38134.1"/>
    <property type="molecule type" value="Genomic_DNA"/>
</dbReference>
<dbReference type="InterPro" id="IPR016162">
    <property type="entry name" value="Ald_DH_N"/>
</dbReference>
<dbReference type="InterPro" id="IPR047110">
    <property type="entry name" value="GABD/Sad-like"/>
</dbReference>
<dbReference type="SUPFAM" id="SSF53720">
    <property type="entry name" value="ALDH-like"/>
    <property type="match status" value="1"/>
</dbReference>
<comment type="similarity">
    <text evidence="1">Belongs to the aldehyde dehydrogenase family.</text>
</comment>
<dbReference type="FunFam" id="3.40.309.10:FF:000009">
    <property type="entry name" value="Aldehyde dehydrogenase A"/>
    <property type="match status" value="1"/>
</dbReference>
<evidence type="ECO:0000256" key="3">
    <source>
        <dbReference type="ARBA" id="ARBA00023002"/>
    </source>
</evidence>
<keyword evidence="3" id="KW-0560">Oxidoreductase</keyword>
<dbReference type="InterPro" id="IPR015590">
    <property type="entry name" value="Aldehyde_DH_dom"/>
</dbReference>
<dbReference type="PANTHER" id="PTHR43217">
    <property type="entry name" value="SUCCINATE SEMIALDEHYDE DEHYDROGENASE [NAD(P)+] SAD"/>
    <property type="match status" value="1"/>
</dbReference>
<dbReference type="GO" id="GO:0004777">
    <property type="term" value="F:succinate-semialdehyde dehydrogenase (NAD+) activity"/>
    <property type="evidence" value="ECO:0007669"/>
    <property type="project" value="TreeGrafter"/>
</dbReference>
<proteinExistence type="inferred from homology"/>
<evidence type="ECO:0000313" key="6">
    <source>
        <dbReference type="Proteomes" id="UP000199437"/>
    </source>
</evidence>
<evidence type="ECO:0000256" key="1">
    <source>
        <dbReference type="ARBA" id="ARBA00009986"/>
    </source>
</evidence>